<dbReference type="CDD" id="cd12105">
    <property type="entry name" value="HmuY"/>
    <property type="match status" value="1"/>
</dbReference>
<dbReference type="EMBL" id="LIIK01000012">
    <property type="protein sequence ID" value="KQM09118.1"/>
    <property type="molecule type" value="Genomic_DNA"/>
</dbReference>
<accession>A0A0Q4AYG1</accession>
<evidence type="ECO:0000313" key="2">
    <source>
        <dbReference type="Proteomes" id="UP000054172"/>
    </source>
</evidence>
<proteinExistence type="predicted"/>
<dbReference type="InterPro" id="IPR025921">
    <property type="entry name" value="HmuY"/>
</dbReference>
<sequence length="239" mass="26618">MILKSNQSVLAMQIQLRRVLMLGVVAMLLAPVVLSTGCRKQKPDEEPDESQNSIKSGQLVVVAQDRTKWTYVSFVQGKVVGEASSVNPNNPENTDTVSGDAEWKARKDWDVALSWTRWRTNGGTSGDGGAKVAMTDITDFDALRTIPPAGAFFEDSLYRINISNEMGESVLRPASANRALSSLIVMDLSQMPPPTYVKQNVFVLRIPSGQYVKLQVLDYFNEKKERGYIKFRWAEIKAD</sequence>
<dbReference type="STRING" id="1702214.AL399_03635"/>
<comment type="caution">
    <text evidence="1">The sequence shown here is derived from an EMBL/GenBank/DDBJ whole genome shotgun (WGS) entry which is preliminary data.</text>
</comment>
<dbReference type="Pfam" id="PF14064">
    <property type="entry name" value="HmuY"/>
    <property type="match status" value="1"/>
</dbReference>
<evidence type="ECO:0008006" key="3">
    <source>
        <dbReference type="Google" id="ProtNLM"/>
    </source>
</evidence>
<reference evidence="1" key="1">
    <citation type="submission" date="2015-08" db="EMBL/GenBank/DDBJ databases">
        <title>Candidatus Bacteriodes Periocalifornicus.</title>
        <authorList>
            <person name="McLean J.S."/>
            <person name="Kelley S."/>
        </authorList>
    </citation>
    <scope>NUCLEOTIDE SEQUENCE [LARGE SCALE GENOMIC DNA]</scope>
    <source>
        <strain evidence="1">12B</strain>
    </source>
</reference>
<evidence type="ECO:0000313" key="1">
    <source>
        <dbReference type="EMBL" id="KQM09118.1"/>
    </source>
</evidence>
<protein>
    <recommendedName>
        <fullName evidence="3">HmuY protein</fullName>
    </recommendedName>
</protein>
<gene>
    <name evidence="1" type="ORF">AL399_03635</name>
</gene>
<dbReference type="PATRIC" id="fig|1702214.3.peg.1307"/>
<name>A0A0Q4AYG1_9BACT</name>
<dbReference type="AlphaFoldDB" id="A0A0Q4AYG1"/>
<organism evidence="1 2">
    <name type="scientific">Candidatus [Bacteroides] periocalifornicus</name>
    <dbReference type="NCBI Taxonomy" id="1702214"/>
    <lineage>
        <taxon>Bacteria</taxon>
        <taxon>Pseudomonadati</taxon>
        <taxon>Bacteroidota</taxon>
    </lineage>
</organism>
<keyword evidence="2" id="KW-1185">Reference proteome</keyword>
<dbReference type="Proteomes" id="UP000054172">
    <property type="component" value="Unassembled WGS sequence"/>
</dbReference>